<keyword evidence="2" id="KW-1185">Reference proteome</keyword>
<gene>
    <name evidence="1" type="ORF">B5J99_05860</name>
</gene>
<evidence type="ECO:0000313" key="1">
    <source>
        <dbReference type="EMBL" id="ASR51054.1"/>
    </source>
</evidence>
<evidence type="ECO:0000313" key="2">
    <source>
        <dbReference type="Proteomes" id="UP000258016"/>
    </source>
</evidence>
<sequence>MLLGLPLFWLSAVSAIGASLPFGEGTWFGSGYRSAAAAETLLRRQTARNKNLLPKKLDPEIRSLSMRAFAIEPTNAETVRMLGLLQVEKAGAASARKTMQLASKISRRDALTSLWLVEDYGRQNNLEEVLKHLDYALRTSGDSRSFLMAALIQGMKQKEMVSPMRKLLVRQPPWEEQFWLSISEADSPLDNALLLRVAEHKDRHPVPTLIDERLLRNLVQTGNFAGAFRLYREVLEPEIANGRRKGDDRRFAQFSTWPPMGWQLASEGTHSAWINPETGELEATLSGQVEAIFARRLVELAPGKYRVSAELAADGEVQESALHIALECAEADTAKAFRTRVTFQNLKATRVVDIPAGGCRYFWFDVNGSPSGRSSSYEAFFRSASIVPSNG</sequence>
<name>A0ABM6M579_9SPHN</name>
<accession>A0ABM6M579</accession>
<dbReference type="InterPro" id="IPR011990">
    <property type="entry name" value="TPR-like_helical_dom_sf"/>
</dbReference>
<protein>
    <submittedName>
        <fullName evidence="1">Uncharacterized protein</fullName>
    </submittedName>
</protein>
<dbReference type="Gene3D" id="1.25.40.10">
    <property type="entry name" value="Tetratricopeptide repeat domain"/>
    <property type="match status" value="1"/>
</dbReference>
<reference evidence="1 2" key="1">
    <citation type="submission" date="2017-03" db="EMBL/GenBank/DDBJ databases">
        <title>Complete genome sequence of Blastomonas fulva degrading microcsystin LR.</title>
        <authorList>
            <person name="Lee H.-g."/>
            <person name="Jin L."/>
            <person name="oh H.-M."/>
        </authorList>
    </citation>
    <scope>NUCLEOTIDE SEQUENCE [LARGE SCALE GENOMIC DNA]</scope>
    <source>
        <strain evidence="1 2">T2</strain>
    </source>
</reference>
<proteinExistence type="predicted"/>
<dbReference type="Proteomes" id="UP000258016">
    <property type="component" value="Chromosome"/>
</dbReference>
<dbReference type="EMBL" id="CP020083">
    <property type="protein sequence ID" value="ASR51054.1"/>
    <property type="molecule type" value="Genomic_DNA"/>
</dbReference>
<organism evidence="1 2">
    <name type="scientific">Blastomonas fulva</name>
    <dbReference type="NCBI Taxonomy" id="1550728"/>
    <lineage>
        <taxon>Bacteria</taxon>
        <taxon>Pseudomonadati</taxon>
        <taxon>Pseudomonadota</taxon>
        <taxon>Alphaproteobacteria</taxon>
        <taxon>Sphingomonadales</taxon>
        <taxon>Sphingomonadaceae</taxon>
        <taxon>Blastomonas</taxon>
    </lineage>
</organism>